<dbReference type="GO" id="GO:0016491">
    <property type="term" value="F:oxidoreductase activity"/>
    <property type="evidence" value="ECO:0007669"/>
    <property type="project" value="UniProtKB-KW"/>
</dbReference>
<reference evidence="6 7" key="1">
    <citation type="submission" date="2024-09" db="EMBL/GenBank/DDBJ databases">
        <authorList>
            <person name="Sun Q."/>
            <person name="Mori K."/>
        </authorList>
    </citation>
    <scope>NUCLEOTIDE SEQUENCE [LARGE SCALE GENOMIC DNA]</scope>
    <source>
        <strain evidence="6 7">CCM 7228</strain>
    </source>
</reference>
<evidence type="ECO:0000256" key="1">
    <source>
        <dbReference type="ARBA" id="ARBA00003535"/>
    </source>
</evidence>
<dbReference type="Pfam" id="PF03060">
    <property type="entry name" value="NMO"/>
    <property type="match status" value="2"/>
</dbReference>
<evidence type="ECO:0000256" key="5">
    <source>
        <dbReference type="ARBA" id="ARBA00023002"/>
    </source>
</evidence>
<keyword evidence="7" id="KW-1185">Reference proteome</keyword>
<keyword evidence="4" id="KW-0288">FMN</keyword>
<organism evidence="6 7">
    <name type="scientific">Metabacillus herbersteinensis</name>
    <dbReference type="NCBI Taxonomy" id="283816"/>
    <lineage>
        <taxon>Bacteria</taxon>
        <taxon>Bacillati</taxon>
        <taxon>Bacillota</taxon>
        <taxon>Bacilli</taxon>
        <taxon>Bacillales</taxon>
        <taxon>Bacillaceae</taxon>
        <taxon>Metabacillus</taxon>
    </lineage>
</organism>
<dbReference type="PANTHER" id="PTHR32332:SF20">
    <property type="entry name" value="2-NITROPROPANE DIOXYGENASE-LIKE PROTEIN"/>
    <property type="match status" value="1"/>
</dbReference>
<name>A0ABV6GLV0_9BACI</name>
<gene>
    <name evidence="6" type="ORF">ACFFIX_25420</name>
</gene>
<keyword evidence="5 6" id="KW-0560">Oxidoreductase</keyword>
<dbReference type="Gene3D" id="3.20.20.70">
    <property type="entry name" value="Aldolase class I"/>
    <property type="match status" value="1"/>
</dbReference>
<keyword evidence="3" id="KW-0285">Flavoprotein</keyword>
<dbReference type="CDD" id="cd04730">
    <property type="entry name" value="NPD_like"/>
    <property type="match status" value="1"/>
</dbReference>
<accession>A0ABV6GLV0</accession>
<dbReference type="Proteomes" id="UP001589854">
    <property type="component" value="Unassembled WGS sequence"/>
</dbReference>
<dbReference type="SUPFAM" id="SSF51412">
    <property type="entry name" value="Inosine monophosphate dehydrogenase (IMPDH)"/>
    <property type="match status" value="1"/>
</dbReference>
<evidence type="ECO:0000256" key="4">
    <source>
        <dbReference type="ARBA" id="ARBA00022643"/>
    </source>
</evidence>
<dbReference type="PANTHER" id="PTHR32332">
    <property type="entry name" value="2-NITROPROPANE DIOXYGENASE"/>
    <property type="match status" value="1"/>
</dbReference>
<comment type="function">
    <text evidence="1">Nitronate monooxygenase that uses molecular oxygen to catalyze the oxidative denitrification of alkyl nitronates. Acts on propionate 3-nitronate (P3N), the presumed physiological substrate. Probably functions in the detoxification of P3N, a metabolic poison produced by plants and fungi as a defense mechanism.</text>
</comment>
<dbReference type="InterPro" id="IPR004136">
    <property type="entry name" value="NMO"/>
</dbReference>
<evidence type="ECO:0000256" key="2">
    <source>
        <dbReference type="ARBA" id="ARBA00013457"/>
    </source>
</evidence>
<comment type="caution">
    <text evidence="6">The sequence shown here is derived from an EMBL/GenBank/DDBJ whole genome shotgun (WGS) entry which is preliminary data.</text>
</comment>
<dbReference type="InterPro" id="IPR013785">
    <property type="entry name" value="Aldolase_TIM"/>
</dbReference>
<dbReference type="EMBL" id="JBHLVO010000042">
    <property type="protein sequence ID" value="MFC0274670.1"/>
    <property type="molecule type" value="Genomic_DNA"/>
</dbReference>
<evidence type="ECO:0000313" key="7">
    <source>
        <dbReference type="Proteomes" id="UP001589854"/>
    </source>
</evidence>
<dbReference type="RefSeq" id="WP_378939153.1">
    <property type="nucleotide sequence ID" value="NZ_JBHLVO010000042.1"/>
</dbReference>
<proteinExistence type="predicted"/>
<protein>
    <recommendedName>
        <fullName evidence="2">Probable nitronate monooxygenase</fullName>
    </recommendedName>
</protein>
<evidence type="ECO:0000313" key="6">
    <source>
        <dbReference type="EMBL" id="MFC0274670.1"/>
    </source>
</evidence>
<sequence>MSWKTRVTDSLGIQYPIIQGGLAYLAYSELAAAVSNAGGLGQITAMSLGTPDALREEIKKIKEKTTKPFGVNFAIGQHGRPFNDLLQVAIQEEVPVISMTGGNPAPIFEQLKGTKAKKLVLVAAKRQAIKAEELGADAVMVVGQEGGGHLGRNDIGTIVLIPQVVDAVTIPVIASGGIGDGRGLMAALSLGAEGIEMGTRFIATQECVHAHAQYKNALVKGTENDTVVIKKSLGAPARAISNSWTNRILEIEQHSGGYEELKDYISGNANKNYIYDGKLDEGFAWAGQVMGLIEDVPTVNELISRMITEAEAIRNEWSLSQKVGRKRD</sequence>
<evidence type="ECO:0000256" key="3">
    <source>
        <dbReference type="ARBA" id="ARBA00022630"/>
    </source>
</evidence>